<name>A0A2J6S593_HYAVF</name>
<dbReference type="Proteomes" id="UP000235786">
    <property type="component" value="Unassembled WGS sequence"/>
</dbReference>
<proteinExistence type="predicted"/>
<dbReference type="STRING" id="1149755.A0A2J6S593"/>
<evidence type="ECO:0000259" key="1">
    <source>
        <dbReference type="Pfam" id="PF00117"/>
    </source>
</evidence>
<dbReference type="SUPFAM" id="SSF52317">
    <property type="entry name" value="Class I glutamine amidotransferase-like"/>
    <property type="match status" value="1"/>
</dbReference>
<dbReference type="InterPro" id="IPR017926">
    <property type="entry name" value="GATASE"/>
</dbReference>
<dbReference type="Gene3D" id="3.40.50.880">
    <property type="match status" value="1"/>
</dbReference>
<organism evidence="2 3">
    <name type="scientific">Hyaloscypha variabilis (strain UAMH 11265 / GT02V1 / F)</name>
    <name type="common">Meliniomyces variabilis</name>
    <dbReference type="NCBI Taxonomy" id="1149755"/>
    <lineage>
        <taxon>Eukaryota</taxon>
        <taxon>Fungi</taxon>
        <taxon>Dikarya</taxon>
        <taxon>Ascomycota</taxon>
        <taxon>Pezizomycotina</taxon>
        <taxon>Leotiomycetes</taxon>
        <taxon>Helotiales</taxon>
        <taxon>Hyaloscyphaceae</taxon>
        <taxon>Hyaloscypha</taxon>
        <taxon>Hyaloscypha variabilis</taxon>
    </lineage>
</organism>
<feature type="domain" description="Glutamine amidotransferase" evidence="1">
    <location>
        <begin position="91"/>
        <end position="205"/>
    </location>
</feature>
<dbReference type="EMBL" id="KZ613939">
    <property type="protein sequence ID" value="PMD45927.1"/>
    <property type="molecule type" value="Genomic_DNA"/>
</dbReference>
<dbReference type="PROSITE" id="PS51273">
    <property type="entry name" value="GATASE_TYPE_1"/>
    <property type="match status" value="1"/>
</dbReference>
<dbReference type="GO" id="GO:0016740">
    <property type="term" value="F:transferase activity"/>
    <property type="evidence" value="ECO:0007669"/>
    <property type="project" value="UniProtKB-KW"/>
</dbReference>
<keyword evidence="2" id="KW-0808">Transferase</keyword>
<gene>
    <name evidence="2" type="ORF">L207DRAFT_450116</name>
</gene>
<dbReference type="GO" id="GO:0005829">
    <property type="term" value="C:cytosol"/>
    <property type="evidence" value="ECO:0007669"/>
    <property type="project" value="TreeGrafter"/>
</dbReference>
<reference evidence="2 3" key="1">
    <citation type="submission" date="2016-04" db="EMBL/GenBank/DDBJ databases">
        <title>A degradative enzymes factory behind the ericoid mycorrhizal symbiosis.</title>
        <authorList>
            <consortium name="DOE Joint Genome Institute"/>
            <person name="Martino E."/>
            <person name="Morin E."/>
            <person name="Grelet G."/>
            <person name="Kuo A."/>
            <person name="Kohler A."/>
            <person name="Daghino S."/>
            <person name="Barry K."/>
            <person name="Choi C."/>
            <person name="Cichocki N."/>
            <person name="Clum A."/>
            <person name="Copeland A."/>
            <person name="Hainaut M."/>
            <person name="Haridas S."/>
            <person name="Labutti K."/>
            <person name="Lindquist E."/>
            <person name="Lipzen A."/>
            <person name="Khouja H.-R."/>
            <person name="Murat C."/>
            <person name="Ohm R."/>
            <person name="Olson A."/>
            <person name="Spatafora J."/>
            <person name="Veneault-Fourrey C."/>
            <person name="Henrissat B."/>
            <person name="Grigoriev I."/>
            <person name="Martin F."/>
            <person name="Perotto S."/>
        </authorList>
    </citation>
    <scope>NUCLEOTIDE SEQUENCE [LARGE SCALE GENOMIC DNA]</scope>
    <source>
        <strain evidence="2 3">F</strain>
    </source>
</reference>
<dbReference type="PANTHER" id="PTHR42695">
    <property type="entry name" value="GLUTAMINE AMIDOTRANSFERASE YLR126C-RELATED"/>
    <property type="match status" value="1"/>
</dbReference>
<dbReference type="AlphaFoldDB" id="A0A2J6S593"/>
<keyword evidence="2" id="KW-0315">Glutamine amidotransferase</keyword>
<dbReference type="CDD" id="cd01741">
    <property type="entry name" value="GATase1_1"/>
    <property type="match status" value="1"/>
</dbReference>
<dbReference type="Pfam" id="PF00117">
    <property type="entry name" value="GATase"/>
    <property type="match status" value="1"/>
</dbReference>
<dbReference type="OrthoDB" id="92161at2759"/>
<dbReference type="PANTHER" id="PTHR42695:SF5">
    <property type="entry name" value="GLUTAMINE AMIDOTRANSFERASE YLR126C-RELATED"/>
    <property type="match status" value="1"/>
</dbReference>
<dbReference type="InterPro" id="IPR044992">
    <property type="entry name" value="ChyE-like"/>
</dbReference>
<evidence type="ECO:0000313" key="3">
    <source>
        <dbReference type="Proteomes" id="UP000235786"/>
    </source>
</evidence>
<dbReference type="GO" id="GO:0005634">
    <property type="term" value="C:nucleus"/>
    <property type="evidence" value="ECO:0007669"/>
    <property type="project" value="TreeGrafter"/>
</dbReference>
<dbReference type="InterPro" id="IPR029062">
    <property type="entry name" value="Class_I_gatase-like"/>
</dbReference>
<accession>A0A2J6S593</accession>
<protein>
    <submittedName>
        <fullName evidence="2">Class I glutamine amidotransferase-like protein</fullName>
    </submittedName>
</protein>
<keyword evidence="3" id="KW-1185">Reference proteome</keyword>
<sequence length="252" mass="27811">MPSLPLRIAILECGTTPPNAARKYGSYGGVFASLLRSGADALSYPNLSSSSGLSISTFDVVKNLSYPSIPDIDAILLTASAPNAFDNDPWILKLVAFVKEILEQRRVRIVAACFGHQIVGRALGAKVGRSYKGWEIGVTPIDLTKRGQEIFGQSTLALHQIHGDVVYDYPPGVEELAYTDACPVQSMYIPKRVMTVQGHPEFTEEIMRELLDRAYATGFFDKRLFEESMAKVDKYQDGVVVAQAFLRFLLEE</sequence>
<evidence type="ECO:0000313" key="2">
    <source>
        <dbReference type="EMBL" id="PMD45927.1"/>
    </source>
</evidence>